<accession>A0A540R4J3</accession>
<dbReference type="SUPFAM" id="SSF56601">
    <property type="entry name" value="beta-lactamase/transpeptidase-like"/>
    <property type="match status" value="1"/>
</dbReference>
<proteinExistence type="predicted"/>
<gene>
    <name evidence="1" type="ORF">EJK80_11905</name>
</gene>
<name>A0A540R4J3_9CORY</name>
<dbReference type="InterPro" id="IPR012338">
    <property type="entry name" value="Beta-lactam/transpept-like"/>
</dbReference>
<sequence length="279" mass="30130">MISLALAAALAGTLVACTPPHEKPADAAQETGEMTAARLSAPRPVETLTVEAPPSKKNIAADLDGEVKFVANAKARELSYYRMDGMRMGTDGERNAMPALSLIKLYLAKYVLDHGTLEDQYEALGMIADSSDVSASDLFKRYPESIDTVAEDYELESTRAGSEWGKSVTSVYDVVNFIKALREESPTHPILVAMAQATTTAEDGYRQDYGTARLSNVLGSKWGWSDDKTLHSSVSFGKNFIVAASVSGSAEDLTKFVKKEVTVKALNEATTKFIEGQKS</sequence>
<dbReference type="EMBL" id="VHIR01000023">
    <property type="protein sequence ID" value="TQE42557.1"/>
    <property type="molecule type" value="Genomic_DNA"/>
</dbReference>
<dbReference type="RefSeq" id="WP_258531198.1">
    <property type="nucleotide sequence ID" value="NZ_VHIR01000023.1"/>
</dbReference>
<keyword evidence="2" id="KW-1185">Reference proteome</keyword>
<evidence type="ECO:0000313" key="1">
    <source>
        <dbReference type="EMBL" id="TQE42557.1"/>
    </source>
</evidence>
<comment type="caution">
    <text evidence="1">The sequence shown here is derived from an EMBL/GenBank/DDBJ whole genome shotgun (WGS) entry which is preliminary data.</text>
</comment>
<protein>
    <recommendedName>
        <fullName evidence="3">Serine hydrolase</fullName>
    </recommendedName>
</protein>
<dbReference type="Proteomes" id="UP000318080">
    <property type="component" value="Unassembled WGS sequence"/>
</dbReference>
<evidence type="ECO:0008006" key="3">
    <source>
        <dbReference type="Google" id="ProtNLM"/>
    </source>
</evidence>
<dbReference type="Gene3D" id="3.40.710.10">
    <property type="entry name" value="DD-peptidase/beta-lactamase superfamily"/>
    <property type="match status" value="1"/>
</dbReference>
<reference evidence="1 2" key="1">
    <citation type="submission" date="2019-06" db="EMBL/GenBank/DDBJ databases">
        <title>Draft genome of C. phoceense Strain 272.</title>
        <authorList>
            <person name="Pacheco L.G.C."/>
            <person name="Barberis C.M."/>
            <person name="Almuzara M.N."/>
            <person name="Traglia G.M."/>
            <person name="Santos C.S."/>
            <person name="Rocha D.J.P.G."/>
            <person name="Aguiar E.R.G.R."/>
            <person name="Vay C.A."/>
        </authorList>
    </citation>
    <scope>NUCLEOTIDE SEQUENCE [LARGE SCALE GENOMIC DNA]</scope>
    <source>
        <strain evidence="1 2">272</strain>
    </source>
</reference>
<dbReference type="STRING" id="1686286.GCA_900092335_02373"/>
<dbReference type="AlphaFoldDB" id="A0A540R4J3"/>
<organism evidence="1 2">
    <name type="scientific">Corynebacterium phoceense</name>
    <dbReference type="NCBI Taxonomy" id="1686286"/>
    <lineage>
        <taxon>Bacteria</taxon>
        <taxon>Bacillati</taxon>
        <taxon>Actinomycetota</taxon>
        <taxon>Actinomycetes</taxon>
        <taxon>Mycobacteriales</taxon>
        <taxon>Corynebacteriaceae</taxon>
        <taxon>Corynebacterium</taxon>
    </lineage>
</organism>
<evidence type="ECO:0000313" key="2">
    <source>
        <dbReference type="Proteomes" id="UP000318080"/>
    </source>
</evidence>